<organism evidence="2 3">
    <name type="scientific">Laccaria amethystina LaAM-08-1</name>
    <dbReference type="NCBI Taxonomy" id="1095629"/>
    <lineage>
        <taxon>Eukaryota</taxon>
        <taxon>Fungi</taxon>
        <taxon>Dikarya</taxon>
        <taxon>Basidiomycota</taxon>
        <taxon>Agaricomycotina</taxon>
        <taxon>Agaricomycetes</taxon>
        <taxon>Agaricomycetidae</taxon>
        <taxon>Agaricales</taxon>
        <taxon>Agaricineae</taxon>
        <taxon>Hydnangiaceae</taxon>
        <taxon>Laccaria</taxon>
    </lineage>
</organism>
<gene>
    <name evidence="2" type="ORF">K443DRAFT_104793</name>
</gene>
<name>A0A0C9XPN2_9AGAR</name>
<sequence length="144" mass="15590">MIIRVACYRRESGIRISQSVPERSLNSSVTVCCQVFVGPESACTGSVALGCIISGPRAIPGNPWSRSGQKMWILGPTAGGQSGQKATKFETAQSQEPRQDRRDVKCPKASIRTQVSWLSGLTVFPVCNIDEPCCRSCVTQPKVM</sequence>
<reference evidence="2 3" key="1">
    <citation type="submission" date="2014-04" db="EMBL/GenBank/DDBJ databases">
        <authorList>
            <consortium name="DOE Joint Genome Institute"/>
            <person name="Kuo A."/>
            <person name="Kohler A."/>
            <person name="Nagy L.G."/>
            <person name="Floudas D."/>
            <person name="Copeland A."/>
            <person name="Barry K.W."/>
            <person name="Cichocki N."/>
            <person name="Veneault-Fourrey C."/>
            <person name="LaButti K."/>
            <person name="Lindquist E.A."/>
            <person name="Lipzen A."/>
            <person name="Lundell T."/>
            <person name="Morin E."/>
            <person name="Murat C."/>
            <person name="Sun H."/>
            <person name="Tunlid A."/>
            <person name="Henrissat B."/>
            <person name="Grigoriev I.V."/>
            <person name="Hibbett D.S."/>
            <person name="Martin F."/>
            <person name="Nordberg H.P."/>
            <person name="Cantor M.N."/>
            <person name="Hua S.X."/>
        </authorList>
    </citation>
    <scope>NUCLEOTIDE SEQUENCE [LARGE SCALE GENOMIC DNA]</scope>
    <source>
        <strain evidence="2 3">LaAM-08-1</strain>
    </source>
</reference>
<reference evidence="3" key="2">
    <citation type="submission" date="2015-01" db="EMBL/GenBank/DDBJ databases">
        <title>Evolutionary Origins and Diversification of the Mycorrhizal Mutualists.</title>
        <authorList>
            <consortium name="DOE Joint Genome Institute"/>
            <consortium name="Mycorrhizal Genomics Consortium"/>
            <person name="Kohler A."/>
            <person name="Kuo A."/>
            <person name="Nagy L.G."/>
            <person name="Floudas D."/>
            <person name="Copeland A."/>
            <person name="Barry K.W."/>
            <person name="Cichocki N."/>
            <person name="Veneault-Fourrey C."/>
            <person name="LaButti K."/>
            <person name="Lindquist E.A."/>
            <person name="Lipzen A."/>
            <person name="Lundell T."/>
            <person name="Morin E."/>
            <person name="Murat C."/>
            <person name="Riley R."/>
            <person name="Ohm R."/>
            <person name="Sun H."/>
            <person name="Tunlid A."/>
            <person name="Henrissat B."/>
            <person name="Grigoriev I.V."/>
            <person name="Hibbett D.S."/>
            <person name="Martin F."/>
        </authorList>
    </citation>
    <scope>NUCLEOTIDE SEQUENCE [LARGE SCALE GENOMIC DNA]</scope>
    <source>
        <strain evidence="3">LaAM-08-1</strain>
    </source>
</reference>
<keyword evidence="3" id="KW-1185">Reference proteome</keyword>
<dbReference type="EMBL" id="KN838680">
    <property type="protein sequence ID" value="KIJ97942.1"/>
    <property type="molecule type" value="Genomic_DNA"/>
</dbReference>
<evidence type="ECO:0000256" key="1">
    <source>
        <dbReference type="SAM" id="MobiDB-lite"/>
    </source>
</evidence>
<dbReference type="AlphaFoldDB" id="A0A0C9XPN2"/>
<accession>A0A0C9XPN2</accession>
<evidence type="ECO:0000313" key="2">
    <source>
        <dbReference type="EMBL" id="KIJ97942.1"/>
    </source>
</evidence>
<dbReference type="HOGENOM" id="CLU_1796772_0_0_1"/>
<proteinExistence type="predicted"/>
<feature type="region of interest" description="Disordered" evidence="1">
    <location>
        <begin position="73"/>
        <end position="104"/>
    </location>
</feature>
<evidence type="ECO:0000313" key="3">
    <source>
        <dbReference type="Proteomes" id="UP000054477"/>
    </source>
</evidence>
<protein>
    <submittedName>
        <fullName evidence="2">Uncharacterized protein</fullName>
    </submittedName>
</protein>
<dbReference type="Proteomes" id="UP000054477">
    <property type="component" value="Unassembled WGS sequence"/>
</dbReference>